<sequence>MIKRQDINIGDHVIENDPDKYTPNPFKGEVTAIIETGKGDYDYCATVRLDNESLANPYYKMISEKGHINAFGFDIDHIKNKIHVK</sequence>
<reference evidence="2" key="1">
    <citation type="journal article" date="2019" name="Int. J. Syst. Evol. Microbiol.">
        <title>The Global Catalogue of Microorganisms (GCM) 10K type strain sequencing project: providing services to taxonomists for standard genome sequencing and annotation.</title>
        <authorList>
            <consortium name="The Broad Institute Genomics Platform"/>
            <consortium name="The Broad Institute Genome Sequencing Center for Infectious Disease"/>
            <person name="Wu L."/>
            <person name="Ma J."/>
        </authorList>
    </citation>
    <scope>NUCLEOTIDE SEQUENCE [LARGE SCALE GENOMIC DNA]</scope>
    <source>
        <strain evidence="2">CCUG 66188</strain>
    </source>
</reference>
<evidence type="ECO:0000313" key="1">
    <source>
        <dbReference type="EMBL" id="MFC4672692.1"/>
    </source>
</evidence>
<name>A0ABV9KRX9_9BACT</name>
<protein>
    <submittedName>
        <fullName evidence="1">Transcription-repair coupling factor</fullName>
    </submittedName>
</protein>
<keyword evidence="2" id="KW-1185">Reference proteome</keyword>
<dbReference type="RefSeq" id="WP_379993886.1">
    <property type="nucleotide sequence ID" value="NZ_JBHSGN010000024.1"/>
</dbReference>
<gene>
    <name evidence="1" type="ORF">ACFO6W_03190</name>
</gene>
<comment type="caution">
    <text evidence="1">The sequence shown here is derived from an EMBL/GenBank/DDBJ whole genome shotgun (WGS) entry which is preliminary data.</text>
</comment>
<organism evidence="1 2">
    <name type="scientific">Dysgonomonas termitidis</name>
    <dbReference type="NCBI Taxonomy" id="1516126"/>
    <lineage>
        <taxon>Bacteria</taxon>
        <taxon>Pseudomonadati</taxon>
        <taxon>Bacteroidota</taxon>
        <taxon>Bacteroidia</taxon>
        <taxon>Bacteroidales</taxon>
        <taxon>Dysgonomonadaceae</taxon>
        <taxon>Dysgonomonas</taxon>
    </lineage>
</organism>
<dbReference type="EMBL" id="JBHSGN010000024">
    <property type="protein sequence ID" value="MFC4672692.1"/>
    <property type="molecule type" value="Genomic_DNA"/>
</dbReference>
<dbReference type="Proteomes" id="UP001596023">
    <property type="component" value="Unassembled WGS sequence"/>
</dbReference>
<evidence type="ECO:0000313" key="2">
    <source>
        <dbReference type="Proteomes" id="UP001596023"/>
    </source>
</evidence>
<proteinExistence type="predicted"/>
<accession>A0ABV9KRX9</accession>